<evidence type="ECO:0000313" key="9">
    <source>
        <dbReference type="EMBL" id="UOQ43806.1"/>
    </source>
</evidence>
<dbReference type="Gene3D" id="3.40.50.2300">
    <property type="match status" value="1"/>
</dbReference>
<dbReference type="Pfam" id="PF00072">
    <property type="entry name" value="Response_reg"/>
    <property type="match status" value="1"/>
</dbReference>
<name>A0ABY4EH67_9BACI</name>
<evidence type="ECO:0000256" key="2">
    <source>
        <dbReference type="ARBA" id="ARBA00022553"/>
    </source>
</evidence>
<dbReference type="SUPFAM" id="SSF52172">
    <property type="entry name" value="CheY-like"/>
    <property type="match status" value="1"/>
</dbReference>
<dbReference type="Proteomes" id="UP000831787">
    <property type="component" value="Chromosome"/>
</dbReference>
<reference evidence="9 10" key="1">
    <citation type="submission" date="2022-04" db="EMBL/GenBank/DDBJ databases">
        <title>Halobacillus sp. isolated from saltern.</title>
        <authorList>
            <person name="Won M."/>
            <person name="Lee C.-M."/>
            <person name="Woen H.-Y."/>
            <person name="Kwon S.-W."/>
        </authorList>
    </citation>
    <scope>NUCLEOTIDE SEQUENCE [LARGE SCALE GENOMIC DNA]</scope>
    <source>
        <strain evidence="9 10">SSBR10-3</strain>
    </source>
</reference>
<accession>A0ABY4EH67</accession>
<dbReference type="PRINTS" id="PR00038">
    <property type="entry name" value="HTHLUXR"/>
</dbReference>
<dbReference type="EMBL" id="CP095073">
    <property type="protein sequence ID" value="UOQ43806.1"/>
    <property type="molecule type" value="Genomic_DNA"/>
</dbReference>
<evidence type="ECO:0000256" key="3">
    <source>
        <dbReference type="ARBA" id="ARBA00023015"/>
    </source>
</evidence>
<keyword evidence="10" id="KW-1185">Reference proteome</keyword>
<proteinExistence type="predicted"/>
<comment type="subcellular location">
    <subcellularLocation>
        <location evidence="1">Cytoplasm</location>
    </subcellularLocation>
</comment>
<dbReference type="PROSITE" id="PS00622">
    <property type="entry name" value="HTH_LUXR_1"/>
    <property type="match status" value="1"/>
</dbReference>
<dbReference type="SMART" id="SM00448">
    <property type="entry name" value="REC"/>
    <property type="match status" value="1"/>
</dbReference>
<keyword evidence="3" id="KW-0805">Transcription regulation</keyword>
<dbReference type="PROSITE" id="PS50043">
    <property type="entry name" value="HTH_LUXR_2"/>
    <property type="match status" value="1"/>
</dbReference>
<dbReference type="SUPFAM" id="SSF46894">
    <property type="entry name" value="C-terminal effector domain of the bipartite response regulators"/>
    <property type="match status" value="1"/>
</dbReference>
<organism evidence="9 10">
    <name type="scientific">Halobacillus salinarum</name>
    <dbReference type="NCBI Taxonomy" id="2932257"/>
    <lineage>
        <taxon>Bacteria</taxon>
        <taxon>Bacillati</taxon>
        <taxon>Bacillota</taxon>
        <taxon>Bacilli</taxon>
        <taxon>Bacillales</taxon>
        <taxon>Bacillaceae</taxon>
        <taxon>Halobacillus</taxon>
    </lineage>
</organism>
<evidence type="ECO:0000259" key="8">
    <source>
        <dbReference type="PROSITE" id="PS50110"/>
    </source>
</evidence>
<evidence type="ECO:0000256" key="6">
    <source>
        <dbReference type="PROSITE-ProRule" id="PRU00169"/>
    </source>
</evidence>
<dbReference type="InterPro" id="IPR000792">
    <property type="entry name" value="Tscrpt_reg_LuxR_C"/>
</dbReference>
<dbReference type="InterPro" id="IPR001789">
    <property type="entry name" value="Sig_transdc_resp-reg_receiver"/>
</dbReference>
<dbReference type="CDD" id="cd17535">
    <property type="entry name" value="REC_NarL-like"/>
    <property type="match status" value="1"/>
</dbReference>
<dbReference type="InterPro" id="IPR011006">
    <property type="entry name" value="CheY-like_superfamily"/>
</dbReference>
<dbReference type="RefSeq" id="WP_244709266.1">
    <property type="nucleotide sequence ID" value="NZ_CP095073.1"/>
</dbReference>
<keyword evidence="2 6" id="KW-0597">Phosphoprotein</keyword>
<dbReference type="InterPro" id="IPR016032">
    <property type="entry name" value="Sig_transdc_resp-reg_C-effctor"/>
</dbReference>
<feature type="domain" description="HTH luxR-type" evidence="7">
    <location>
        <begin position="142"/>
        <end position="207"/>
    </location>
</feature>
<dbReference type="PROSITE" id="PS50110">
    <property type="entry name" value="RESPONSE_REGULATORY"/>
    <property type="match status" value="1"/>
</dbReference>
<protein>
    <submittedName>
        <fullName evidence="9">Response regulator transcription factor</fullName>
    </submittedName>
</protein>
<keyword evidence="4" id="KW-0238">DNA-binding</keyword>
<evidence type="ECO:0000313" key="10">
    <source>
        <dbReference type="Proteomes" id="UP000831787"/>
    </source>
</evidence>
<feature type="domain" description="Response regulatory" evidence="8">
    <location>
        <begin position="5"/>
        <end position="121"/>
    </location>
</feature>
<dbReference type="PANTHER" id="PTHR43214">
    <property type="entry name" value="TWO-COMPONENT RESPONSE REGULATOR"/>
    <property type="match status" value="1"/>
</dbReference>
<dbReference type="InterPro" id="IPR058245">
    <property type="entry name" value="NreC/VraR/RcsB-like_REC"/>
</dbReference>
<evidence type="ECO:0000256" key="1">
    <source>
        <dbReference type="ARBA" id="ARBA00004496"/>
    </source>
</evidence>
<dbReference type="CDD" id="cd06170">
    <property type="entry name" value="LuxR_C_like"/>
    <property type="match status" value="1"/>
</dbReference>
<keyword evidence="5" id="KW-0804">Transcription</keyword>
<evidence type="ECO:0000259" key="7">
    <source>
        <dbReference type="PROSITE" id="PS50043"/>
    </source>
</evidence>
<gene>
    <name evidence="9" type="ORF">MUN89_18280</name>
</gene>
<dbReference type="InterPro" id="IPR039420">
    <property type="entry name" value="WalR-like"/>
</dbReference>
<feature type="modified residue" description="4-aspartylphosphate" evidence="6">
    <location>
        <position position="56"/>
    </location>
</feature>
<evidence type="ECO:0000256" key="5">
    <source>
        <dbReference type="ARBA" id="ARBA00023163"/>
    </source>
</evidence>
<dbReference type="Pfam" id="PF00196">
    <property type="entry name" value="GerE"/>
    <property type="match status" value="1"/>
</dbReference>
<evidence type="ECO:0000256" key="4">
    <source>
        <dbReference type="ARBA" id="ARBA00023125"/>
    </source>
</evidence>
<dbReference type="SMART" id="SM00421">
    <property type="entry name" value="HTH_LUXR"/>
    <property type="match status" value="1"/>
</dbReference>
<sequence>MTTYKVLIADDHEHAREAIRDILSASSSCEIIGEAVNGIEAVNLAEQLHPDLILMDIHMPECNGLQATRTIKQKLPESKIIILTVSEDSTHLFEALKEGAQGYLLKNTRPNEWDAYIEAVLDGRRISKAFIDDTLSKLMGSEPKEKPPLSSREIEVMKLAASGATNKEISSQLHITENTVKNHLKSVLRKLNIKNRVELARVAYESKWL</sequence>